<name>A0A1G7FQ22_9BACL</name>
<dbReference type="RefSeq" id="WP_091226603.1">
    <property type="nucleotide sequence ID" value="NZ_FNBG01000002.1"/>
</dbReference>
<dbReference type="AlphaFoldDB" id="A0A1G7FQ22"/>
<proteinExistence type="predicted"/>
<gene>
    <name evidence="2" type="ORF">SAMN04488542_10294</name>
</gene>
<protein>
    <recommendedName>
        <fullName evidence="1">DUF1540 domain-containing protein</fullName>
    </recommendedName>
</protein>
<organism evidence="2 3">
    <name type="scientific">Fontibacillus panacisegetis</name>
    <dbReference type="NCBI Taxonomy" id="670482"/>
    <lineage>
        <taxon>Bacteria</taxon>
        <taxon>Bacillati</taxon>
        <taxon>Bacillota</taxon>
        <taxon>Bacilli</taxon>
        <taxon>Bacillales</taxon>
        <taxon>Paenibacillaceae</taxon>
        <taxon>Fontibacillus</taxon>
    </lineage>
</organism>
<evidence type="ECO:0000313" key="2">
    <source>
        <dbReference type="EMBL" id="SDE78031.1"/>
    </source>
</evidence>
<dbReference type="InterPro" id="IPR011437">
    <property type="entry name" value="DUF1540"/>
</dbReference>
<keyword evidence="3" id="KW-1185">Reference proteome</keyword>
<dbReference type="STRING" id="670482.SAMN04488542_10294"/>
<dbReference type="OrthoDB" id="1681234at2"/>
<accession>A0A1G7FQ22</accession>
<reference evidence="2 3" key="1">
    <citation type="submission" date="2016-10" db="EMBL/GenBank/DDBJ databases">
        <authorList>
            <person name="de Groot N.N."/>
        </authorList>
    </citation>
    <scope>NUCLEOTIDE SEQUENCE [LARGE SCALE GENOMIC DNA]</scope>
    <source>
        <strain evidence="2 3">DSM 28129</strain>
    </source>
</reference>
<evidence type="ECO:0000313" key="3">
    <source>
        <dbReference type="Proteomes" id="UP000198972"/>
    </source>
</evidence>
<dbReference type="Pfam" id="PF07561">
    <property type="entry name" value="DUF1540"/>
    <property type="match status" value="1"/>
</dbReference>
<evidence type="ECO:0000259" key="1">
    <source>
        <dbReference type="Pfam" id="PF07561"/>
    </source>
</evidence>
<dbReference type="EMBL" id="FNBG01000002">
    <property type="protein sequence ID" value="SDE78031.1"/>
    <property type="molecule type" value="Genomic_DNA"/>
</dbReference>
<dbReference type="Proteomes" id="UP000198972">
    <property type="component" value="Unassembled WGS sequence"/>
</dbReference>
<feature type="domain" description="DUF1540" evidence="1">
    <location>
        <begin position="9"/>
        <end position="70"/>
    </location>
</feature>
<sequence>MPTGDKPIVKCSVSNCSYWGEKNVCKADLIMIDIDQHANRKYDSEFAGETFTTDHKDTAATSSATCCHTFKPKS</sequence>